<dbReference type="InterPro" id="IPR052895">
    <property type="entry name" value="HetReg/Transcr_Mod"/>
</dbReference>
<dbReference type="SUPFAM" id="SSF53335">
    <property type="entry name" value="S-adenosyl-L-methionine-dependent methyltransferases"/>
    <property type="match status" value="1"/>
</dbReference>
<dbReference type="PANTHER" id="PTHR24148">
    <property type="entry name" value="ANKYRIN REPEAT DOMAIN-CONTAINING PROTEIN 39 HOMOLOG-RELATED"/>
    <property type="match status" value="1"/>
</dbReference>
<evidence type="ECO:0000259" key="2">
    <source>
        <dbReference type="Pfam" id="PF06985"/>
    </source>
</evidence>
<dbReference type="EMBL" id="PKMI01000061">
    <property type="protein sequence ID" value="RBA10505.1"/>
    <property type="molecule type" value="Genomic_DNA"/>
</dbReference>
<dbReference type="AlphaFoldDB" id="A0A365MPW9"/>
<evidence type="ECO:0000313" key="4">
    <source>
        <dbReference type="Proteomes" id="UP000251714"/>
    </source>
</evidence>
<feature type="domain" description="Heterokaryon incompatibility" evidence="2">
    <location>
        <begin position="355"/>
        <end position="498"/>
    </location>
</feature>
<protein>
    <recommendedName>
        <fullName evidence="2">Heterokaryon incompatibility domain-containing protein</fullName>
    </recommendedName>
</protein>
<gene>
    <name evidence="3" type="ORF">FPRO05_05094</name>
</gene>
<dbReference type="Pfam" id="PF26639">
    <property type="entry name" value="Het-6_barrel"/>
    <property type="match status" value="1"/>
</dbReference>
<dbReference type="PANTHER" id="PTHR24148:SF82">
    <property type="entry name" value="HETEROKARYON INCOMPATIBILITY DOMAIN-CONTAINING PROTEIN"/>
    <property type="match status" value="1"/>
</dbReference>
<sequence length="918" mass="103646">MDKTEAVPAVISETSPRNPTEILPESISAEVSSQGGQDLVPAQPLDENQEGDDDSALGEDFASSTASITSSILEYRKFQGRTFNSDKYETEYFAPNDERQKESIDISRKAADAQTGIWAIDFADQYPNAEVIGTDLSPIQPDWVPPNVRFELEDATGNWTWANGTFDFVHMRYLIGAIADWGALFKEAFRCCKPGGFVESVEVNPTFFSDDETASEVMAVQTWNKLFREASKAFGRSFCEIEGDAELLAAARFVDVQVTDFKVPVGGWAKDPKLCQVGQFLRATIENDLEVQYIRPSRNCLSRMSKALETQLARPYPGPPLPSSSHIRLVHLLPGTDAAVCCELRTVSIDGAPEYEALSYTWGDASSVEMIDMTTQDSETPQQFSVTSNYFSALKHLRYEDKTRVLWIDALAIDQSNFDERNHQVSLMSRIYSQATGVVVYLGESADDSDLAIEFMMECYDPSPDNSSLSFPRSDTLMDALRNFFLRPWFTRVWVIQEVFLSSEKTVYCGEKEIPWPAMENFKHYLVNTRLQFRLPYVVSKASKYFVGEDAQTFMFYSLLDSRHCEATDPRDKIYSLLPILQSHNKPLDLIPRYQDTPARIYTDCALSLLPSCGWSLLSAVQGNPRTENMPSWVPDWNVPPQRYVIDSDAIMGMEEFWEGMLTQAVPDKPQVVMRRSGEGEIPALHGYGYSCGNISKLGSTYIAGQTPFPAQEWYSLVNRIDLSTRPGTDSADVKFPHRAESFFRFLRLARYLYDSSMKEEEEEEEDTVNDFPKPDFIIGGSQESYEEYRFGSKWEDRIRKLALERKDGVLPCRDIPFHYAAKGWPPSYGDTIRWNLQACHLRRCFVTDTGYFGLAPAEAEIGDQLFICVGASVPFVLREVGSSGGNEFHLVGESYLQVGGWYGMITNESQPQPLYII</sequence>
<organism evidence="3 4">
    <name type="scientific">Gibberella intermedia</name>
    <name type="common">Bulb rot disease fungus</name>
    <name type="synonym">Fusarium proliferatum</name>
    <dbReference type="NCBI Taxonomy" id="948311"/>
    <lineage>
        <taxon>Eukaryota</taxon>
        <taxon>Fungi</taxon>
        <taxon>Dikarya</taxon>
        <taxon>Ascomycota</taxon>
        <taxon>Pezizomycotina</taxon>
        <taxon>Sordariomycetes</taxon>
        <taxon>Hypocreomycetidae</taxon>
        <taxon>Hypocreales</taxon>
        <taxon>Nectriaceae</taxon>
        <taxon>Fusarium</taxon>
        <taxon>Fusarium fujikuroi species complex</taxon>
    </lineage>
</organism>
<feature type="region of interest" description="Disordered" evidence="1">
    <location>
        <begin position="1"/>
        <end position="59"/>
    </location>
</feature>
<reference evidence="3 4" key="1">
    <citation type="submission" date="2017-12" db="EMBL/GenBank/DDBJ databases">
        <title>Genome sequence of the mycotoxigenic crop pathogen Fusarium proliferatum, strain ITEM 2341 from Date Palm.</title>
        <authorList>
            <person name="Almiman B.F."/>
            <person name="Shittu T.A."/>
            <person name="Muthumeenakshi S."/>
            <person name="Baroncelli R."/>
            <person name="Sreenivasaprasada S."/>
        </authorList>
    </citation>
    <scope>NUCLEOTIDE SEQUENCE [LARGE SCALE GENOMIC DNA]</scope>
    <source>
        <strain evidence="3 4">ITEM 2341</strain>
    </source>
</reference>
<dbReference type="Pfam" id="PF13489">
    <property type="entry name" value="Methyltransf_23"/>
    <property type="match status" value="1"/>
</dbReference>
<dbReference type="InterPro" id="IPR010730">
    <property type="entry name" value="HET"/>
</dbReference>
<name>A0A365MPW9_GIBIN</name>
<accession>A0A365MPW9</accession>
<dbReference type="InterPro" id="IPR029063">
    <property type="entry name" value="SAM-dependent_MTases_sf"/>
</dbReference>
<comment type="caution">
    <text evidence="3">The sequence shown here is derived from an EMBL/GenBank/DDBJ whole genome shotgun (WGS) entry which is preliminary data.</text>
</comment>
<dbReference type="Pfam" id="PF06985">
    <property type="entry name" value="HET"/>
    <property type="match status" value="1"/>
</dbReference>
<dbReference type="Proteomes" id="UP000251714">
    <property type="component" value="Unassembled WGS sequence"/>
</dbReference>
<dbReference type="Gene3D" id="3.40.50.150">
    <property type="entry name" value="Vaccinia Virus protein VP39"/>
    <property type="match status" value="1"/>
</dbReference>
<dbReference type="CDD" id="cd02440">
    <property type="entry name" value="AdoMet_MTases"/>
    <property type="match status" value="1"/>
</dbReference>
<feature type="compositionally biased region" description="Acidic residues" evidence="1">
    <location>
        <begin position="47"/>
        <end position="57"/>
    </location>
</feature>
<proteinExistence type="predicted"/>
<evidence type="ECO:0000256" key="1">
    <source>
        <dbReference type="SAM" id="MobiDB-lite"/>
    </source>
</evidence>
<evidence type="ECO:0000313" key="3">
    <source>
        <dbReference type="EMBL" id="RBA10505.1"/>
    </source>
</evidence>